<dbReference type="AlphaFoldDB" id="K8DZ69"/>
<keyword evidence="2" id="KW-1185">Reference proteome</keyword>
<proteinExistence type="predicted"/>
<dbReference type="EMBL" id="CAOS01000009">
    <property type="protein sequence ID" value="CCO08210.1"/>
    <property type="molecule type" value="Genomic_DNA"/>
</dbReference>
<gene>
    <name evidence="1" type="ORF">DESHY_20079</name>
</gene>
<accession>K8DZ69</accession>
<comment type="caution">
    <text evidence="1">The sequence shown here is derived from an EMBL/GenBank/DDBJ whole genome shotgun (WGS) entry which is preliminary data.</text>
</comment>
<evidence type="ECO:0000313" key="2">
    <source>
        <dbReference type="Proteomes" id="UP000009315"/>
    </source>
</evidence>
<reference evidence="1 2" key="1">
    <citation type="journal article" date="2013" name="Genome Announc.">
        <title>Genome Sequence of the Sulfate-Reducing Bacterium Desulfotomaculum hydrothermale Lam5(T).</title>
        <authorList>
            <person name="Amin O."/>
            <person name="Fardeau M.L."/>
            <person name="Valette O."/>
            <person name="Hirschler-Rea A."/>
            <person name="Barbe V."/>
            <person name="Medigue C."/>
            <person name="Vacherie B."/>
            <person name="Ollivier B."/>
            <person name="Bertin P.N."/>
            <person name="Dolla A."/>
        </authorList>
    </citation>
    <scope>NUCLEOTIDE SEQUENCE [LARGE SCALE GENOMIC DNA]</scope>
    <source>
        <strain evidence="2">Lam5 / DSM 18033</strain>
    </source>
</reference>
<protein>
    <submittedName>
        <fullName evidence="1">Uncharacterized protein</fullName>
    </submittedName>
</protein>
<name>K8DZ69_9FIRM</name>
<organism evidence="1 2">
    <name type="scientific">Desulforamulus hydrothermalis Lam5 = DSM 18033</name>
    <dbReference type="NCBI Taxonomy" id="1121428"/>
    <lineage>
        <taxon>Bacteria</taxon>
        <taxon>Bacillati</taxon>
        <taxon>Bacillota</taxon>
        <taxon>Clostridia</taxon>
        <taxon>Eubacteriales</taxon>
        <taxon>Peptococcaceae</taxon>
        <taxon>Desulforamulus</taxon>
    </lineage>
</organism>
<sequence length="61" mass="6992">MGKCRRGVLILKVVAGCNTTFHLDKRKNPTRYRVIQKNKAGAIYNYYKRRAGYISTTALLT</sequence>
<dbReference type="Proteomes" id="UP000009315">
    <property type="component" value="Unassembled WGS sequence"/>
</dbReference>
<evidence type="ECO:0000313" key="1">
    <source>
        <dbReference type="EMBL" id="CCO08210.1"/>
    </source>
</evidence>